<dbReference type="Proteomes" id="UP001260959">
    <property type="component" value="Unassembled WGS sequence"/>
</dbReference>
<organism evidence="1 2">
    <name type="scientific">Chryseobacterium metallicongregator</name>
    <dbReference type="NCBI Taxonomy" id="3073042"/>
    <lineage>
        <taxon>Bacteria</taxon>
        <taxon>Pseudomonadati</taxon>
        <taxon>Bacteroidota</taxon>
        <taxon>Flavobacteriia</taxon>
        <taxon>Flavobacteriales</taxon>
        <taxon>Weeksellaceae</taxon>
        <taxon>Chryseobacterium group</taxon>
        <taxon>Chryseobacterium</taxon>
    </lineage>
</organism>
<protein>
    <submittedName>
        <fullName evidence="1">Uncharacterized protein</fullName>
    </submittedName>
</protein>
<proteinExistence type="predicted"/>
<accession>A0ABU1DZI5</accession>
<gene>
    <name evidence="1" type="ORF">REB14_02040</name>
</gene>
<dbReference type="RefSeq" id="WP_309521355.1">
    <property type="nucleotide sequence ID" value="NZ_JAVIXS010000001.1"/>
</dbReference>
<evidence type="ECO:0000313" key="1">
    <source>
        <dbReference type="EMBL" id="MDR4950960.1"/>
    </source>
</evidence>
<name>A0ABU1DZI5_9FLAO</name>
<keyword evidence="2" id="KW-1185">Reference proteome</keyword>
<evidence type="ECO:0000313" key="2">
    <source>
        <dbReference type="Proteomes" id="UP001260959"/>
    </source>
</evidence>
<sequence>MTVAYIESLQPSQSGYEAAMCNDGNENTIYHSLYNLSTAIPDQLNLLFIIQTGMVQHNN</sequence>
<reference evidence="1 2" key="1">
    <citation type="submission" date="2023-08" db="EMBL/GenBank/DDBJ databases">
        <authorList>
            <person name="Maltman C."/>
        </authorList>
    </citation>
    <scope>NUCLEOTIDE SEQUENCE [LARGE SCALE GENOMIC DNA]</scope>
    <source>
        <strain evidence="1 2">ES2</strain>
    </source>
</reference>
<dbReference type="EMBL" id="JAVIXS010000001">
    <property type="protein sequence ID" value="MDR4950960.1"/>
    <property type="molecule type" value="Genomic_DNA"/>
</dbReference>
<comment type="caution">
    <text evidence="1">The sequence shown here is derived from an EMBL/GenBank/DDBJ whole genome shotgun (WGS) entry which is preliminary data.</text>
</comment>